<dbReference type="Proteomes" id="UP000054559">
    <property type="component" value="Unassembled WGS sequence"/>
</dbReference>
<organism evidence="2 3">
    <name type="scientific">Coccidioides immitis RMSCC 3703</name>
    <dbReference type="NCBI Taxonomy" id="454286"/>
    <lineage>
        <taxon>Eukaryota</taxon>
        <taxon>Fungi</taxon>
        <taxon>Dikarya</taxon>
        <taxon>Ascomycota</taxon>
        <taxon>Pezizomycotina</taxon>
        <taxon>Eurotiomycetes</taxon>
        <taxon>Eurotiomycetidae</taxon>
        <taxon>Onygenales</taxon>
        <taxon>Onygenaceae</taxon>
        <taxon>Coccidioides</taxon>
    </lineage>
</organism>
<dbReference type="AlphaFoldDB" id="A0A0J8QJG1"/>
<accession>A0A0J8QJG1</accession>
<evidence type="ECO:0000313" key="2">
    <source>
        <dbReference type="EMBL" id="KMU72549.1"/>
    </source>
</evidence>
<protein>
    <submittedName>
        <fullName evidence="2">Uncharacterized protein</fullName>
    </submittedName>
</protein>
<proteinExistence type="predicted"/>
<gene>
    <name evidence="2" type="ORF">CISG_09536</name>
</gene>
<feature type="region of interest" description="Disordered" evidence="1">
    <location>
        <begin position="269"/>
        <end position="304"/>
    </location>
</feature>
<name>A0A0J8QJG1_COCIT</name>
<reference evidence="3" key="1">
    <citation type="journal article" date="2010" name="Genome Res.">
        <title>Population genomic sequencing of Coccidioides fungi reveals recent hybridization and transposon control.</title>
        <authorList>
            <person name="Neafsey D.E."/>
            <person name="Barker B.M."/>
            <person name="Sharpton T.J."/>
            <person name="Stajich J.E."/>
            <person name="Park D.J."/>
            <person name="Whiston E."/>
            <person name="Hung C.-Y."/>
            <person name="McMahan C."/>
            <person name="White J."/>
            <person name="Sykes S."/>
            <person name="Heiman D."/>
            <person name="Young S."/>
            <person name="Zeng Q."/>
            <person name="Abouelleil A."/>
            <person name="Aftuck L."/>
            <person name="Bessette D."/>
            <person name="Brown A."/>
            <person name="FitzGerald M."/>
            <person name="Lui A."/>
            <person name="Macdonald J.P."/>
            <person name="Priest M."/>
            <person name="Orbach M.J."/>
            <person name="Galgiani J.N."/>
            <person name="Kirkland T.N."/>
            <person name="Cole G.T."/>
            <person name="Birren B.W."/>
            <person name="Henn M.R."/>
            <person name="Taylor J.W."/>
            <person name="Rounsley S.D."/>
        </authorList>
    </citation>
    <scope>NUCLEOTIDE SEQUENCE [LARGE SCALE GENOMIC DNA]</scope>
    <source>
        <strain evidence="3">RMSCC 3703</strain>
    </source>
</reference>
<sequence>MCQNCEPSRSTITGKRLDRITRHPNPSSSSRKTLEAPEGRAIQTYQLELHHLESCHVHRFAAYSSQWHGHLLSATCDMASKSLCLRMQESKLDPEQPTNDAGFKARRDKRKIRQGKRSKIPDYFPATPFRNGYRIIKMFIGIENSGDRGQFATSGLCNEIPKARTMGQKKVHRVCEALYSPPQNGDAWRCHKVNLSGFAELYIFCSWTDSGVDCVVMGGGRTTWFKRGMNVTSRPTEVSRITPARPDLIPATASSSSSHLQLLLPSIARGQGRGSKENENLRSGHSGIFSARESTTPTLKRIET</sequence>
<feature type="compositionally biased region" description="Polar residues" evidence="1">
    <location>
        <begin position="1"/>
        <end position="13"/>
    </location>
</feature>
<evidence type="ECO:0000256" key="1">
    <source>
        <dbReference type="SAM" id="MobiDB-lite"/>
    </source>
</evidence>
<dbReference type="EMBL" id="DS268220">
    <property type="protein sequence ID" value="KMU72549.1"/>
    <property type="molecule type" value="Genomic_DNA"/>
</dbReference>
<evidence type="ECO:0000313" key="3">
    <source>
        <dbReference type="Proteomes" id="UP000054559"/>
    </source>
</evidence>
<feature type="region of interest" description="Disordered" evidence="1">
    <location>
        <begin position="1"/>
        <end position="38"/>
    </location>
</feature>